<feature type="non-terminal residue" evidence="3">
    <location>
        <position position="85"/>
    </location>
</feature>
<accession>A0A382FZ94</accession>
<feature type="domain" description="HTH tetR-type" evidence="2">
    <location>
        <begin position="25"/>
        <end position="85"/>
    </location>
</feature>
<dbReference type="PROSITE" id="PS50977">
    <property type="entry name" value="HTH_TETR_2"/>
    <property type="match status" value="1"/>
</dbReference>
<gene>
    <name evidence="3" type="ORF">METZ01_LOCUS220457</name>
</gene>
<sequence>MLTVSTYNNNVNSVNIFYDMKYHHGDLKGALVKSACIVCEKSGYEKLSLRSIAKEANVSQTAPYRHFKTKQDLLAEVAKCGFEEL</sequence>
<evidence type="ECO:0000313" key="3">
    <source>
        <dbReference type="EMBL" id="SVB67603.1"/>
    </source>
</evidence>
<dbReference type="InterPro" id="IPR001647">
    <property type="entry name" value="HTH_TetR"/>
</dbReference>
<proteinExistence type="predicted"/>
<evidence type="ECO:0000256" key="1">
    <source>
        <dbReference type="ARBA" id="ARBA00023125"/>
    </source>
</evidence>
<organism evidence="3">
    <name type="scientific">marine metagenome</name>
    <dbReference type="NCBI Taxonomy" id="408172"/>
    <lineage>
        <taxon>unclassified sequences</taxon>
        <taxon>metagenomes</taxon>
        <taxon>ecological metagenomes</taxon>
    </lineage>
</organism>
<protein>
    <recommendedName>
        <fullName evidence="2">HTH tetR-type domain-containing protein</fullName>
    </recommendedName>
</protein>
<reference evidence="3" key="1">
    <citation type="submission" date="2018-05" db="EMBL/GenBank/DDBJ databases">
        <authorList>
            <person name="Lanie J.A."/>
            <person name="Ng W.-L."/>
            <person name="Kazmierczak K.M."/>
            <person name="Andrzejewski T.M."/>
            <person name="Davidsen T.M."/>
            <person name="Wayne K.J."/>
            <person name="Tettelin H."/>
            <person name="Glass J.I."/>
            <person name="Rusch D."/>
            <person name="Podicherti R."/>
            <person name="Tsui H.-C.T."/>
            <person name="Winkler M.E."/>
        </authorList>
    </citation>
    <scope>NUCLEOTIDE SEQUENCE</scope>
</reference>
<dbReference type="AlphaFoldDB" id="A0A382FZ94"/>
<keyword evidence="1" id="KW-0238">DNA-binding</keyword>
<evidence type="ECO:0000259" key="2">
    <source>
        <dbReference type="PROSITE" id="PS50977"/>
    </source>
</evidence>
<name>A0A382FZ94_9ZZZZ</name>
<dbReference type="SUPFAM" id="SSF46689">
    <property type="entry name" value="Homeodomain-like"/>
    <property type="match status" value="1"/>
</dbReference>
<dbReference type="Gene3D" id="1.10.357.10">
    <property type="entry name" value="Tetracycline Repressor, domain 2"/>
    <property type="match status" value="1"/>
</dbReference>
<feature type="non-terminal residue" evidence="3">
    <location>
        <position position="1"/>
    </location>
</feature>
<dbReference type="GO" id="GO:0003677">
    <property type="term" value="F:DNA binding"/>
    <property type="evidence" value="ECO:0007669"/>
    <property type="project" value="UniProtKB-KW"/>
</dbReference>
<dbReference type="InterPro" id="IPR009057">
    <property type="entry name" value="Homeodomain-like_sf"/>
</dbReference>
<dbReference type="EMBL" id="UINC01052361">
    <property type="protein sequence ID" value="SVB67603.1"/>
    <property type="molecule type" value="Genomic_DNA"/>
</dbReference>
<dbReference type="Pfam" id="PF00440">
    <property type="entry name" value="TetR_N"/>
    <property type="match status" value="1"/>
</dbReference>
<dbReference type="PRINTS" id="PR00455">
    <property type="entry name" value="HTHTETR"/>
</dbReference>